<keyword evidence="2" id="KW-0472">Membrane</keyword>
<sequence>MPKDSSASGWTTQHASGIPYIKFIPSHIYKAIAFLLGSSYTVFARLALYAAKSPHQEHHQEPQYRGNDVVSEKLDNF</sequence>
<feature type="transmembrane region" description="Helical" evidence="2">
    <location>
        <begin position="28"/>
        <end position="48"/>
    </location>
</feature>
<feature type="region of interest" description="Disordered" evidence="1">
    <location>
        <begin position="54"/>
        <end position="77"/>
    </location>
</feature>
<gene>
    <name evidence="3" type="ORF">GMARGA_LOCUS3085</name>
</gene>
<protein>
    <submittedName>
        <fullName evidence="3">38402_t:CDS:1</fullName>
    </submittedName>
</protein>
<evidence type="ECO:0000313" key="4">
    <source>
        <dbReference type="Proteomes" id="UP000789901"/>
    </source>
</evidence>
<keyword evidence="2" id="KW-0812">Transmembrane</keyword>
<evidence type="ECO:0000256" key="2">
    <source>
        <dbReference type="SAM" id="Phobius"/>
    </source>
</evidence>
<evidence type="ECO:0000256" key="1">
    <source>
        <dbReference type="SAM" id="MobiDB-lite"/>
    </source>
</evidence>
<name>A0ABM8W425_GIGMA</name>
<keyword evidence="4" id="KW-1185">Reference proteome</keyword>
<keyword evidence="2" id="KW-1133">Transmembrane helix</keyword>
<evidence type="ECO:0000313" key="3">
    <source>
        <dbReference type="EMBL" id="CAG8519594.1"/>
    </source>
</evidence>
<accession>A0ABM8W425</accession>
<comment type="caution">
    <text evidence="3">The sequence shown here is derived from an EMBL/GenBank/DDBJ whole genome shotgun (WGS) entry which is preliminary data.</text>
</comment>
<reference evidence="3 4" key="1">
    <citation type="submission" date="2021-06" db="EMBL/GenBank/DDBJ databases">
        <authorList>
            <person name="Kallberg Y."/>
            <person name="Tangrot J."/>
            <person name="Rosling A."/>
        </authorList>
    </citation>
    <scope>NUCLEOTIDE SEQUENCE [LARGE SCALE GENOMIC DNA]</scope>
    <source>
        <strain evidence="3 4">120-4 pot B 10/14</strain>
    </source>
</reference>
<organism evidence="3 4">
    <name type="scientific">Gigaspora margarita</name>
    <dbReference type="NCBI Taxonomy" id="4874"/>
    <lineage>
        <taxon>Eukaryota</taxon>
        <taxon>Fungi</taxon>
        <taxon>Fungi incertae sedis</taxon>
        <taxon>Mucoromycota</taxon>
        <taxon>Glomeromycotina</taxon>
        <taxon>Glomeromycetes</taxon>
        <taxon>Diversisporales</taxon>
        <taxon>Gigasporaceae</taxon>
        <taxon>Gigaspora</taxon>
    </lineage>
</organism>
<dbReference type="EMBL" id="CAJVQB010001073">
    <property type="protein sequence ID" value="CAG8519594.1"/>
    <property type="molecule type" value="Genomic_DNA"/>
</dbReference>
<dbReference type="Proteomes" id="UP000789901">
    <property type="component" value="Unassembled WGS sequence"/>
</dbReference>
<proteinExistence type="predicted"/>